<proteinExistence type="predicted"/>
<dbReference type="EMBL" id="JBBNAF010000013">
    <property type="protein sequence ID" value="KAK9088086.1"/>
    <property type="molecule type" value="Genomic_DNA"/>
</dbReference>
<evidence type="ECO:0008006" key="5">
    <source>
        <dbReference type="Google" id="ProtNLM"/>
    </source>
</evidence>
<feature type="repeat" description="PPR" evidence="2">
    <location>
        <begin position="392"/>
        <end position="426"/>
    </location>
</feature>
<dbReference type="FunFam" id="1.25.40.10:FF:000196">
    <property type="entry name" value="Pentatricopeptide repeat-containing protein At4g14850"/>
    <property type="match status" value="1"/>
</dbReference>
<sequence>MKILKQSVSSLSLSPSLFTTNAPSIQTLVGHGLYSQALRASATLLDICLTDQIYSLFKKSGVFLDIFLGTYLVDCFSKSGHLSHAHRFLQDMPQTDVVAWNTLISGYARALQTESAFRLFYDLKCFDLKPDAFTISSLIKACSNSQDSEIAHAIAIKMGLASGAYICSSLVDNYSKSWNIRSARKCFEECLDMDTVVWTTMISGYIWNGEPDKAFEIFIDMRLFGVDVNQFSLTNVLGAISAVKEGEQVHGLSIKIGLLASASTPLKNAILSMYCRCGSKTDGIKMFDEISDPDVISWTARIGATSDGKEAVELLNFLRLKDTDMNEYTLVNALSAIGSSRLLKSGQQIQAHCLKAGFSHVIHVGNALISMYGKCQCTEEASKAFDEMHHHDCVSWNALISAFAENDLEGSALAAFSKMQLSSLKPTKFTLASMFEVLSKLGALECVNEFHALIIKYGYDSDDSMITCLIWAYAKCGEIENSKCIFSEIEQVYMVHINALASAFVHSGYHADLLKLFQEACNSEVEVNGIIFSLVLKACGAFSKLEEGKSIHSLILKYGIYNDYFVGSAIVDVYCKCGSINDAKKAFDELPKENLATWNAMIMGNAQHGHSQEVFRLFSSLTEIGLFPDEITYLGVLYSCCHSGLVNEAYSVLNFMLEYSGMIPQLEHHACLVDLLCRVGNLEEAKRTIDQMPICPDAHIWQILLSACSIHGNIELGRIAAMRLLELEPDNDSAYVLLANLYASSGIWNEVGKVRKEMKGKSIGKEPGASWIQLRGAVHSFFAHDTSHVDSSQIHLKLQELYEHMSAASHKEEMTFD</sequence>
<evidence type="ECO:0000256" key="2">
    <source>
        <dbReference type="PROSITE-ProRule" id="PRU00708"/>
    </source>
</evidence>
<dbReference type="GO" id="GO:0003723">
    <property type="term" value="F:RNA binding"/>
    <property type="evidence" value="ECO:0007669"/>
    <property type="project" value="InterPro"/>
</dbReference>
<evidence type="ECO:0000313" key="3">
    <source>
        <dbReference type="EMBL" id="KAK9088086.1"/>
    </source>
</evidence>
<reference evidence="3 4" key="1">
    <citation type="submission" date="2024-01" db="EMBL/GenBank/DDBJ databases">
        <title>Genome assemblies of Stephania.</title>
        <authorList>
            <person name="Yang L."/>
        </authorList>
    </citation>
    <scope>NUCLEOTIDE SEQUENCE [LARGE SCALE GENOMIC DNA]</scope>
    <source>
        <strain evidence="3">YNDBR</strain>
        <tissue evidence="3">Leaf</tissue>
    </source>
</reference>
<feature type="repeat" description="PPR" evidence="2">
    <location>
        <begin position="194"/>
        <end position="228"/>
    </location>
</feature>
<feature type="repeat" description="PPR" evidence="2">
    <location>
        <begin position="594"/>
        <end position="628"/>
    </location>
</feature>
<name>A0AAP0E7I3_9MAGN</name>
<dbReference type="FunFam" id="1.25.40.10:FF:000144">
    <property type="entry name" value="Pentatricopeptide repeat-containing protein, mitochondrial"/>
    <property type="match status" value="1"/>
</dbReference>
<dbReference type="Pfam" id="PF20431">
    <property type="entry name" value="E_motif"/>
    <property type="match status" value="1"/>
</dbReference>
<dbReference type="Pfam" id="PF01535">
    <property type="entry name" value="PPR"/>
    <property type="match status" value="4"/>
</dbReference>
<feature type="repeat" description="PPR" evidence="2">
    <location>
        <begin position="96"/>
        <end position="130"/>
    </location>
</feature>
<gene>
    <name evidence="3" type="ORF">Syun_030480</name>
</gene>
<dbReference type="InterPro" id="IPR002885">
    <property type="entry name" value="PPR_rpt"/>
</dbReference>
<dbReference type="Gene3D" id="1.25.40.10">
    <property type="entry name" value="Tetratricopeptide repeat domain"/>
    <property type="match status" value="5"/>
</dbReference>
<keyword evidence="1" id="KW-0677">Repeat</keyword>
<dbReference type="Pfam" id="PF13041">
    <property type="entry name" value="PPR_2"/>
    <property type="match status" value="3"/>
</dbReference>
<accession>A0AAP0E7I3</accession>
<dbReference type="Proteomes" id="UP001420932">
    <property type="component" value="Unassembled WGS sequence"/>
</dbReference>
<comment type="caution">
    <text evidence="3">The sequence shown here is derived from an EMBL/GenBank/DDBJ whole genome shotgun (WGS) entry which is preliminary data.</text>
</comment>
<dbReference type="AlphaFoldDB" id="A0AAP0E7I3"/>
<keyword evidence="4" id="KW-1185">Reference proteome</keyword>
<dbReference type="InterPro" id="IPR046960">
    <property type="entry name" value="PPR_At4g14850-like_plant"/>
</dbReference>
<dbReference type="InterPro" id="IPR011990">
    <property type="entry name" value="TPR-like_helical_dom_sf"/>
</dbReference>
<organism evidence="3 4">
    <name type="scientific">Stephania yunnanensis</name>
    <dbReference type="NCBI Taxonomy" id="152371"/>
    <lineage>
        <taxon>Eukaryota</taxon>
        <taxon>Viridiplantae</taxon>
        <taxon>Streptophyta</taxon>
        <taxon>Embryophyta</taxon>
        <taxon>Tracheophyta</taxon>
        <taxon>Spermatophyta</taxon>
        <taxon>Magnoliopsida</taxon>
        <taxon>Ranunculales</taxon>
        <taxon>Menispermaceae</taxon>
        <taxon>Menispermoideae</taxon>
        <taxon>Cissampelideae</taxon>
        <taxon>Stephania</taxon>
    </lineage>
</organism>
<dbReference type="PROSITE" id="PS51375">
    <property type="entry name" value="PPR"/>
    <property type="match status" value="4"/>
</dbReference>
<protein>
    <recommendedName>
        <fullName evidence="5">Pentatricopeptide repeat-containing protein</fullName>
    </recommendedName>
</protein>
<evidence type="ECO:0000256" key="1">
    <source>
        <dbReference type="ARBA" id="ARBA00022737"/>
    </source>
</evidence>
<dbReference type="NCBIfam" id="TIGR00756">
    <property type="entry name" value="PPR"/>
    <property type="match status" value="3"/>
</dbReference>
<dbReference type="GO" id="GO:0009451">
    <property type="term" value="P:RNA modification"/>
    <property type="evidence" value="ECO:0007669"/>
    <property type="project" value="InterPro"/>
</dbReference>
<evidence type="ECO:0000313" key="4">
    <source>
        <dbReference type="Proteomes" id="UP001420932"/>
    </source>
</evidence>
<dbReference type="FunFam" id="1.25.40.10:FF:000366">
    <property type="entry name" value="Pentatricopeptide (PPR) repeat-containing protein"/>
    <property type="match status" value="1"/>
</dbReference>
<dbReference type="PANTHER" id="PTHR47926">
    <property type="entry name" value="PENTATRICOPEPTIDE REPEAT-CONTAINING PROTEIN"/>
    <property type="match status" value="1"/>
</dbReference>
<dbReference type="InterPro" id="IPR046848">
    <property type="entry name" value="E_motif"/>
</dbReference>